<name>A0A5C5WL75_9BACT</name>
<evidence type="ECO:0008006" key="3">
    <source>
        <dbReference type="Google" id="ProtNLM"/>
    </source>
</evidence>
<organism evidence="1 2">
    <name type="scientific">Rubripirellula amarantea</name>
    <dbReference type="NCBI Taxonomy" id="2527999"/>
    <lineage>
        <taxon>Bacteria</taxon>
        <taxon>Pseudomonadati</taxon>
        <taxon>Planctomycetota</taxon>
        <taxon>Planctomycetia</taxon>
        <taxon>Pirellulales</taxon>
        <taxon>Pirellulaceae</taxon>
        <taxon>Rubripirellula</taxon>
    </lineage>
</organism>
<dbReference type="AlphaFoldDB" id="A0A5C5WL75"/>
<sequence length="168" mass="18432">MVQGSVGFTCAGTRGLVDVNAIDAGKFETDAPTPVGAKRRVLVGEFRDEVFADLEGLFAKLGYDVSRATFGGMVSSMVHDLRPNLVLVNERFADQSGWLVASKLQMFTIPPKVWLYACQLPSQVTIQKSVCGIEEVLSYRGILSLLHRQILDRIALLQSVSDNEDSRV</sequence>
<evidence type="ECO:0000313" key="2">
    <source>
        <dbReference type="Proteomes" id="UP000316598"/>
    </source>
</evidence>
<accession>A0A5C5WL75</accession>
<proteinExistence type="predicted"/>
<reference evidence="1 2" key="1">
    <citation type="submission" date="2019-02" db="EMBL/GenBank/DDBJ databases">
        <title>Deep-cultivation of Planctomycetes and their phenomic and genomic characterization uncovers novel biology.</title>
        <authorList>
            <person name="Wiegand S."/>
            <person name="Jogler M."/>
            <person name="Boedeker C."/>
            <person name="Pinto D."/>
            <person name="Vollmers J."/>
            <person name="Rivas-Marin E."/>
            <person name="Kohn T."/>
            <person name="Peeters S.H."/>
            <person name="Heuer A."/>
            <person name="Rast P."/>
            <person name="Oberbeckmann S."/>
            <person name="Bunk B."/>
            <person name="Jeske O."/>
            <person name="Meyerdierks A."/>
            <person name="Storesund J.E."/>
            <person name="Kallscheuer N."/>
            <person name="Luecker S."/>
            <person name="Lage O.M."/>
            <person name="Pohl T."/>
            <person name="Merkel B.J."/>
            <person name="Hornburger P."/>
            <person name="Mueller R.-W."/>
            <person name="Bruemmer F."/>
            <person name="Labrenz M."/>
            <person name="Spormann A.M."/>
            <person name="Op Den Camp H."/>
            <person name="Overmann J."/>
            <person name="Amann R."/>
            <person name="Jetten M.S.M."/>
            <person name="Mascher T."/>
            <person name="Medema M.H."/>
            <person name="Devos D.P."/>
            <person name="Kaster A.-K."/>
            <person name="Ovreas L."/>
            <person name="Rohde M."/>
            <person name="Galperin M.Y."/>
            <person name="Jogler C."/>
        </authorList>
    </citation>
    <scope>NUCLEOTIDE SEQUENCE [LARGE SCALE GENOMIC DNA]</scope>
    <source>
        <strain evidence="1 2">Pla22</strain>
    </source>
</reference>
<comment type="caution">
    <text evidence="1">The sequence shown here is derived from an EMBL/GenBank/DDBJ whole genome shotgun (WGS) entry which is preliminary data.</text>
</comment>
<protein>
    <recommendedName>
        <fullName evidence="3">Response regulatory domain-containing protein</fullName>
    </recommendedName>
</protein>
<dbReference type="EMBL" id="SJPI01000002">
    <property type="protein sequence ID" value="TWT50821.1"/>
    <property type="molecule type" value="Genomic_DNA"/>
</dbReference>
<keyword evidence="2" id="KW-1185">Reference proteome</keyword>
<dbReference type="Proteomes" id="UP000316598">
    <property type="component" value="Unassembled WGS sequence"/>
</dbReference>
<gene>
    <name evidence="1" type="ORF">Pla22_35640</name>
</gene>
<evidence type="ECO:0000313" key="1">
    <source>
        <dbReference type="EMBL" id="TWT50821.1"/>
    </source>
</evidence>